<evidence type="ECO:0000313" key="2">
    <source>
        <dbReference type="Proteomes" id="UP000476338"/>
    </source>
</evidence>
<name>A0A6L5WHA5_9BACT</name>
<gene>
    <name evidence="1" type="ORF">F1B92_04465</name>
</gene>
<protein>
    <submittedName>
        <fullName evidence="1">Uncharacterized protein</fullName>
    </submittedName>
</protein>
<proteinExistence type="predicted"/>
<dbReference type="AlphaFoldDB" id="A0A6L5WHA5"/>
<keyword evidence="2" id="KW-1185">Reference proteome</keyword>
<dbReference type="RefSeq" id="WP_154570702.1">
    <property type="nucleotide sequence ID" value="NZ_VWSJ01000012.1"/>
</dbReference>
<dbReference type="Proteomes" id="UP000476338">
    <property type="component" value="Unassembled WGS sequence"/>
</dbReference>
<accession>A0A6L5WHA5</accession>
<reference evidence="1 2" key="2">
    <citation type="submission" date="2020-03" db="EMBL/GenBank/DDBJ databases">
        <title>Campylobacter portucalensis sp. nov., a new species of Campylobacter isolated from the reproductive tract of bulls.</title>
        <authorList>
            <person name="Silva M.F."/>
            <person name="Pereira G."/>
            <person name="Carneiro C."/>
            <person name="Hemphill A."/>
            <person name="Mateus L."/>
            <person name="Lopes-Da-Costa L."/>
            <person name="Silva E."/>
        </authorList>
    </citation>
    <scope>NUCLEOTIDE SEQUENCE [LARGE SCALE GENOMIC DNA]</scope>
    <source>
        <strain evidence="1 2">FMV-PI01</strain>
    </source>
</reference>
<reference evidence="1 2" key="1">
    <citation type="submission" date="2019-09" db="EMBL/GenBank/DDBJ databases">
        <authorList>
            <person name="Silva M."/>
            <person name="Pereira G."/>
            <person name="Lopes-Da-Costa L."/>
            <person name="Silva E."/>
        </authorList>
    </citation>
    <scope>NUCLEOTIDE SEQUENCE [LARGE SCALE GENOMIC DNA]</scope>
    <source>
        <strain evidence="1 2">FMV-PI01</strain>
    </source>
</reference>
<comment type="caution">
    <text evidence="1">The sequence shown here is derived from an EMBL/GenBank/DDBJ whole genome shotgun (WGS) entry which is preliminary data.</text>
</comment>
<sequence length="78" mass="9431">MATLMEKDILLEFSTSMVPDTLIYEEKFGKSEEMEKIRKEAELLWQEIIDEDYKNIDYEVTMQKIDNLHIRVKNGFRR</sequence>
<organism evidence="1 2">
    <name type="scientific">Campylobacter portucalensis</name>
    <dbReference type="NCBI Taxonomy" id="2608384"/>
    <lineage>
        <taxon>Bacteria</taxon>
        <taxon>Pseudomonadati</taxon>
        <taxon>Campylobacterota</taxon>
        <taxon>Epsilonproteobacteria</taxon>
        <taxon>Campylobacterales</taxon>
        <taxon>Campylobacteraceae</taxon>
        <taxon>Campylobacter</taxon>
    </lineage>
</organism>
<evidence type="ECO:0000313" key="1">
    <source>
        <dbReference type="EMBL" id="MSN96434.1"/>
    </source>
</evidence>
<dbReference type="EMBL" id="VWSJ01000012">
    <property type="protein sequence ID" value="MSN96434.1"/>
    <property type="molecule type" value="Genomic_DNA"/>
</dbReference>